<sequence length="64" mass="7046">MTRESKLLNNFNTIQGGVVEVAGVEPASCRVSIQVATSLVGTWMFSPEVLATDLLIPEHHLKFY</sequence>
<gene>
    <name evidence="1" type="ORF">METZ01_LOCUS459290</name>
</gene>
<dbReference type="EMBL" id="UINC01191682">
    <property type="protein sequence ID" value="SVE06436.1"/>
    <property type="molecule type" value="Genomic_DNA"/>
</dbReference>
<accession>A0A383AEY1</accession>
<reference evidence="1" key="1">
    <citation type="submission" date="2018-05" db="EMBL/GenBank/DDBJ databases">
        <authorList>
            <person name="Lanie J.A."/>
            <person name="Ng W.-L."/>
            <person name="Kazmierczak K.M."/>
            <person name="Andrzejewski T.M."/>
            <person name="Davidsen T.M."/>
            <person name="Wayne K.J."/>
            <person name="Tettelin H."/>
            <person name="Glass J.I."/>
            <person name="Rusch D."/>
            <person name="Podicherti R."/>
            <person name="Tsui H.-C.T."/>
            <person name="Winkler M.E."/>
        </authorList>
    </citation>
    <scope>NUCLEOTIDE SEQUENCE</scope>
</reference>
<evidence type="ECO:0000313" key="1">
    <source>
        <dbReference type="EMBL" id="SVE06436.1"/>
    </source>
</evidence>
<organism evidence="1">
    <name type="scientific">marine metagenome</name>
    <dbReference type="NCBI Taxonomy" id="408172"/>
    <lineage>
        <taxon>unclassified sequences</taxon>
        <taxon>metagenomes</taxon>
        <taxon>ecological metagenomes</taxon>
    </lineage>
</organism>
<dbReference type="AlphaFoldDB" id="A0A383AEY1"/>
<name>A0A383AEY1_9ZZZZ</name>
<proteinExistence type="predicted"/>
<protein>
    <submittedName>
        <fullName evidence="1">Uncharacterized protein</fullName>
    </submittedName>
</protein>